<dbReference type="RefSeq" id="XP_002295869.1">
    <property type="nucleotide sequence ID" value="XM_002295833.1"/>
</dbReference>
<dbReference type="Proteomes" id="UP000001449">
    <property type="component" value="Chromosome 7"/>
</dbReference>
<evidence type="ECO:0000313" key="3">
    <source>
        <dbReference type="Proteomes" id="UP000001449"/>
    </source>
</evidence>
<dbReference type="PANTHER" id="PTHR21663:SF0">
    <property type="entry name" value="HEAT REPEAT-CONTAINING PROTEIN 5B"/>
    <property type="match status" value="1"/>
</dbReference>
<feature type="compositionally biased region" description="Polar residues" evidence="1">
    <location>
        <begin position="1255"/>
        <end position="1266"/>
    </location>
</feature>
<dbReference type="GeneID" id="7447078"/>
<reference evidence="2 3" key="2">
    <citation type="journal article" date="2008" name="Nature">
        <title>The Phaeodactylum genome reveals the evolutionary history of diatom genomes.</title>
        <authorList>
            <person name="Bowler C."/>
            <person name="Allen A.E."/>
            <person name="Badger J.H."/>
            <person name="Grimwood J."/>
            <person name="Jabbari K."/>
            <person name="Kuo A."/>
            <person name="Maheswari U."/>
            <person name="Martens C."/>
            <person name="Maumus F."/>
            <person name="Otillar R.P."/>
            <person name="Rayko E."/>
            <person name="Salamov A."/>
            <person name="Vandepoele K."/>
            <person name="Beszteri B."/>
            <person name="Gruber A."/>
            <person name="Heijde M."/>
            <person name="Katinka M."/>
            <person name="Mock T."/>
            <person name="Valentin K."/>
            <person name="Verret F."/>
            <person name="Berges J.A."/>
            <person name="Brownlee C."/>
            <person name="Cadoret J.P."/>
            <person name="Chiovitti A."/>
            <person name="Choi C.J."/>
            <person name="Coesel S."/>
            <person name="De Martino A."/>
            <person name="Detter J.C."/>
            <person name="Durkin C."/>
            <person name="Falciatore A."/>
            <person name="Fournet J."/>
            <person name="Haruta M."/>
            <person name="Huysman M.J."/>
            <person name="Jenkins B.D."/>
            <person name="Jiroutova K."/>
            <person name="Jorgensen R.E."/>
            <person name="Joubert Y."/>
            <person name="Kaplan A."/>
            <person name="Kroger N."/>
            <person name="Kroth P.G."/>
            <person name="La Roche J."/>
            <person name="Lindquist E."/>
            <person name="Lommer M."/>
            <person name="Martin-Jezequel V."/>
            <person name="Lopez P.J."/>
            <person name="Lucas S."/>
            <person name="Mangogna M."/>
            <person name="McGinnis K."/>
            <person name="Medlin L.K."/>
            <person name="Montsant A."/>
            <person name="Oudot-Le Secq M.P."/>
            <person name="Napoli C."/>
            <person name="Obornik M."/>
            <person name="Parker M.S."/>
            <person name="Petit J.L."/>
            <person name="Porcel B.M."/>
            <person name="Poulsen N."/>
            <person name="Robison M."/>
            <person name="Rychlewski L."/>
            <person name="Rynearson T.A."/>
            <person name="Schmutz J."/>
            <person name="Shapiro H."/>
            <person name="Siaut M."/>
            <person name="Stanley M."/>
            <person name="Sussman M.R."/>
            <person name="Taylor A.R."/>
            <person name="Vardi A."/>
            <person name="von Dassow P."/>
            <person name="Vyverman W."/>
            <person name="Willis A."/>
            <person name="Wyrwicz L.S."/>
            <person name="Rokhsar D.S."/>
            <person name="Weissenbach J."/>
            <person name="Armbrust E.V."/>
            <person name="Green B.R."/>
            <person name="Van de Peer Y."/>
            <person name="Grigoriev I.V."/>
        </authorList>
    </citation>
    <scope>NUCLEOTIDE SEQUENCE [LARGE SCALE GENOMIC DNA]</scope>
    <source>
        <strain evidence="2 3">CCMP1335</strain>
    </source>
</reference>
<dbReference type="InterPro" id="IPR016024">
    <property type="entry name" value="ARM-type_fold"/>
</dbReference>
<dbReference type="PANTHER" id="PTHR21663">
    <property type="entry name" value="HYPOTHETICAL HEAT DOMAIN-CONTAINING"/>
    <property type="match status" value="1"/>
</dbReference>
<dbReference type="InterPro" id="IPR046837">
    <property type="entry name" value="Laa1/Sip1/HEATR5-like_HEAT"/>
</dbReference>
<dbReference type="KEGG" id="tps:THAPS_23497"/>
<feature type="region of interest" description="Disordered" evidence="1">
    <location>
        <begin position="528"/>
        <end position="562"/>
    </location>
</feature>
<organism evidence="2 3">
    <name type="scientific">Thalassiosira pseudonana</name>
    <name type="common">Marine diatom</name>
    <name type="synonym">Cyclotella nana</name>
    <dbReference type="NCBI Taxonomy" id="35128"/>
    <lineage>
        <taxon>Eukaryota</taxon>
        <taxon>Sar</taxon>
        <taxon>Stramenopiles</taxon>
        <taxon>Ochrophyta</taxon>
        <taxon>Bacillariophyta</taxon>
        <taxon>Coscinodiscophyceae</taxon>
        <taxon>Thalassiosirophycidae</taxon>
        <taxon>Thalassiosirales</taxon>
        <taxon>Thalassiosiraceae</taxon>
        <taxon>Thalassiosira</taxon>
    </lineage>
</organism>
<dbReference type="PaxDb" id="35128-Thaps23497"/>
<protein>
    <submittedName>
        <fullName evidence="2">Uncharacterized protein</fullName>
    </submittedName>
</protein>
<feature type="region of interest" description="Disordered" evidence="1">
    <location>
        <begin position="29"/>
        <end position="49"/>
    </location>
</feature>
<name>B5YN77_THAPS</name>
<dbReference type="STRING" id="35128.B5YN77"/>
<dbReference type="OMA" id="PMSADRI"/>
<accession>B5YN77</accession>
<dbReference type="InterPro" id="IPR040108">
    <property type="entry name" value="Laa1/Sip1/HEATR5"/>
</dbReference>
<dbReference type="InParanoid" id="B5YN77"/>
<evidence type="ECO:0000313" key="2">
    <source>
        <dbReference type="EMBL" id="ACI64586.1"/>
    </source>
</evidence>
<dbReference type="SUPFAM" id="SSF48371">
    <property type="entry name" value="ARM repeat"/>
    <property type="match status" value="2"/>
</dbReference>
<dbReference type="eggNOG" id="KOG1822">
    <property type="taxonomic scope" value="Eukaryota"/>
</dbReference>
<gene>
    <name evidence="2" type="ORF">THAPS_23497</name>
</gene>
<dbReference type="HOGENOM" id="CLU_229505_0_0_1"/>
<dbReference type="Pfam" id="PF20210">
    <property type="entry name" value="Laa1_Sip1_HTR5"/>
    <property type="match status" value="1"/>
</dbReference>
<reference evidence="2 3" key="1">
    <citation type="journal article" date="2004" name="Science">
        <title>The genome of the diatom Thalassiosira pseudonana: ecology, evolution, and metabolism.</title>
        <authorList>
            <person name="Armbrust E.V."/>
            <person name="Berges J.A."/>
            <person name="Bowler C."/>
            <person name="Green B.R."/>
            <person name="Martinez D."/>
            <person name="Putnam N.H."/>
            <person name="Zhou S."/>
            <person name="Allen A.E."/>
            <person name="Apt K.E."/>
            <person name="Bechner M."/>
            <person name="Brzezinski M.A."/>
            <person name="Chaal B.K."/>
            <person name="Chiovitti A."/>
            <person name="Davis A.K."/>
            <person name="Demarest M.S."/>
            <person name="Detter J.C."/>
            <person name="Glavina T."/>
            <person name="Goodstein D."/>
            <person name="Hadi M.Z."/>
            <person name="Hellsten U."/>
            <person name="Hildebrand M."/>
            <person name="Jenkins B.D."/>
            <person name="Jurka J."/>
            <person name="Kapitonov V.V."/>
            <person name="Kroger N."/>
            <person name="Lau W.W."/>
            <person name="Lane T.W."/>
            <person name="Larimer F.W."/>
            <person name="Lippmeier J.C."/>
            <person name="Lucas S."/>
            <person name="Medina M."/>
            <person name="Montsant A."/>
            <person name="Obornik M."/>
            <person name="Parker M.S."/>
            <person name="Palenik B."/>
            <person name="Pazour G.J."/>
            <person name="Richardson P.M."/>
            <person name="Rynearson T.A."/>
            <person name="Saito M.A."/>
            <person name="Schwartz D.C."/>
            <person name="Thamatrakoln K."/>
            <person name="Valentin K."/>
            <person name="Vardi A."/>
            <person name="Wilkerson F.P."/>
            <person name="Rokhsar D.S."/>
        </authorList>
    </citation>
    <scope>NUCLEOTIDE SEQUENCE [LARGE SCALE GENOMIC DNA]</scope>
    <source>
        <strain evidence="2 3">CCMP1335</strain>
    </source>
</reference>
<sequence>MSTPPPNEHAPPSSAEEAAALLGAAISFDASSHSPSDDGHENPPSGMHSIFTVQSPVPNATLFVRLCNLRAWLGFHAGVRDGEDAVKNNIGISFPIRQQTEPFTAARSILAVLMKLLEVTSTIPIGEGSNNGGGDLASKIVDKTLASPKTTKNKQKQHRPLPPLLSTPIRNVWVECISLCIALGSTLPGNQRTDVYMFLSKMMEISNWNPRSKIAAGGVRLAALQVVERVCVLNTDLAKRAAPYAWEILQCCHKGLLSGGAGEPSHRAACVKAACSLAIACRMATKCMPNGDVKEDSFTSPGALEERAALEAIKFIKRATSDKYPEVRLGAAMFAGLVAPMLIRTATVGDGAASPLAWLEDVTQVALKNVDDESAGVATAWACTLARCLCASSEYGKCVRDAQSEDQASKHSADVGDEDFVTDNSNLDFAGKFKAFSESRRAAAATSICSSELASVRYLVAQFLKCEGEASSNKCGGSYSIGGRASRIGYSDALTEFLCLQASKGDFTLAEALDPVMDMVGESFDKQVTKGERAGNSQSTDTDFYAPSSPYSSPEKKAPPASISSAFLTRNSKTISSADSSIGRILASNVVRKGISENMAELSQLAVLRELTAACRSSVTPTAPDGSTDASRTNSSESRKQLNRHQIQVALIEISHLVVGVGEAGAASLEDLLPVLQDCLSHSDHGVRHESAAVYAAIAQSFPTEGRNFVIESLSGFAANLDAIQSLSFRVASDTPSPKPRFRKGANKSLGSGLQDELMQHQCHMHGNALAASMLMHEFPHIMGGVASVIVSKLFDVTEKLLRSQSNESFLKNSSMSVLPGVSKLPASYDLLVVESLTTSVVSLLKFCPNLLLAVPDALNRLTALLEEIFPLISSGGRFEQEGNSAIGSVRLSSARSSVMEAYSWLPPGSFPMSADRIFTFAANQIQELSGSDIHCSILEELVSKEDKLIEAHSPERAVSPGQVGGSVTLDTNISIRSSDVVTVNEREAILHLLAWRKKFRMRLQNDEYHESPVLGLYLREGDDNSIPTPLHEVGTWREPLDPTGTSKVRLLDSSIHVFAATFGLQDPHTQADALRMLEAMHVSAQTEKPNQFAALTKSSLIADSQGKVKFPLLLQPLEEDVVSSNVTATVLACLQAVPLHEATYDTVIGIGPPWMERATGLLIRLLPSPSDIIRRGAAEGLSYLATLGVTEDANTLQSSILHSLDELMKGNVSMLNSKTAADTLSFARAGSLLSLACIQRAAKRMQKQKDNRATSRSVSQSPTNKADNDGGPPVIIMMTRVLPSLATHSPDLDSAIIVWKATEAVETSFLSAWSAVMSDVNKGQEREKFAGEPALLAVLLRLMTALLPWLCHLASLDRWIASRFSCFASTILEWCSQHPAVLFEGAVFFDRLSIHDELVGTDRCCVVSTDKTAAIALPFLLSTLQPTKSKVVASDKADFSSMRGPIDVQRAAIMCLKGICTSVGSATNLLLSMGKALFSVEKALFLFFHDRTGRRRFQHLSEFRSLAMSRAVVNYFEDFQLLEAELIALIQSVLKVEGVEGESSDRAYILLQYLLFCRCLVSGDTIKPGQTHDDSELSIPAVVDRARYDARRNASTVLDCSTPPRWQLKCVGANVATVAMHMLLSIDERNASNDYLFNLKSAQSRCNELCHNSNSEGGVHSYPAFHLEELVMTACASCTSTSNHSELPSVQVAGLGLLMSLFEAFGNELDSTTNDGTTVLQQFSSQIISAVKHALNSESSLDHSVSGAVFHRLFSAGCDSLLVMIETGFVSDPVALKRLLQPVILSEEDTPIVEFPTGEGGSLDSLVMKAHCVTEDPRSFPLFRLAKICFAANVSILTALGDTSQSTAALLASELGNGEKGRAIHSAAAAIDGYLLMTGRERRCGLTFKNISDLDNTVMDALVHHWPQLCASATASLIKAIKSSVDENEKSSLRAWLEQLKPIVFSGLHCSLDECGDWNAKSAALCIYTLRMMVKEHALFRSESLSPHELQDAVNLVTRCISFTALGLSGPSEQSFSSKDGQLLVSQTCELLQDTCQSYADLGADVSMLYESVVSPLVALQEGRLSLDSNNQRVISSCIRCSARLLQSCSMASRPQLEKALTQFTLSMLTDGSNHYAQRDDILSECLSLLKASFKNTTISNEEWGQVANFSASNDLWSAWIVICSELPSGYGIKSSLLAVKRALGEKNNSNHARAISALRTTLQSASNDSVLVAAVLQCMGSEIFQLFRAYSLGTTCWTGDEADRAVVCAESVKVILIAFQYLNSAPTEESKFVSFLSALFEVMAESVSFNGMPNHPSGRVGADETIGRMCAQVFVHIARTNPLAFKSTMAIVPPDRRVTLEVAVRADMSGYSAQRNDPAKKKLNLKGFVR</sequence>
<feature type="region of interest" description="Disordered" evidence="1">
    <location>
        <begin position="618"/>
        <end position="640"/>
    </location>
</feature>
<evidence type="ECO:0000256" key="1">
    <source>
        <dbReference type="SAM" id="MobiDB-lite"/>
    </source>
</evidence>
<keyword evidence="3" id="KW-1185">Reference proteome</keyword>
<proteinExistence type="predicted"/>
<feature type="region of interest" description="Disordered" evidence="1">
    <location>
        <begin position="1247"/>
        <end position="1273"/>
    </location>
</feature>
<dbReference type="EMBL" id="CP001160">
    <property type="protein sequence ID" value="ACI64586.1"/>
    <property type="molecule type" value="Genomic_DNA"/>
</dbReference>